<keyword evidence="3" id="KW-1185">Reference proteome</keyword>
<evidence type="ECO:0000313" key="2">
    <source>
        <dbReference type="EMBL" id="MBL3672710.1"/>
    </source>
</evidence>
<sequence length="381" mass="42286">MLDLNNESDDLVLIENAIVVPPTPKGMGKWQPSGVLDSKGDFVANSISWSSSTLPVNSEPKMPPTEAIHDMAGTHMFAGISYGHFGHFITESMTRIWALDQVRDKIDGLVFTPKNQMKDNLRPFEVYRELIDNFGLAGVPIACPAEPVRVERLYVPKQGFGLGDLAGGSRKFVDFINRHAGIDVTPAGAERIYISRSQLPADRGGILGEAKLEEYLAAEGYAIFHPQKEKKLAQLAQYKAARVVISVDCSPLHLIGYVGNADQTVAILRRRSLDFGDLFARQLTGFKGIRCLTVDALKNDWLPLNTNRPSRSSFGEIDFPETYRTLKEAGLIRGETPWTPLTLDERNRDLHRIEAMHEMAFKPFKPDSSFQTSIQAADQSG</sequence>
<dbReference type="Proteomes" id="UP000644749">
    <property type="component" value="Unassembled WGS sequence"/>
</dbReference>
<organism evidence="2 3">
    <name type="scientific">Paracoccus aerius</name>
    <dbReference type="NCBI Taxonomy" id="1915382"/>
    <lineage>
        <taxon>Bacteria</taxon>
        <taxon>Pseudomonadati</taxon>
        <taxon>Pseudomonadota</taxon>
        <taxon>Alphaproteobacteria</taxon>
        <taxon>Rhodobacterales</taxon>
        <taxon>Paracoccaceae</taxon>
        <taxon>Paracoccus</taxon>
    </lineage>
</organism>
<feature type="domain" description="Glycosyltransferase 61 catalytic" evidence="1">
    <location>
        <begin position="85"/>
        <end position="253"/>
    </location>
</feature>
<protein>
    <submittedName>
        <fullName evidence="2">Glycosyltransferase family 61 protein</fullName>
    </submittedName>
</protein>
<dbReference type="EMBL" id="JAESHT010000003">
    <property type="protein sequence ID" value="MBL3672710.1"/>
    <property type="molecule type" value="Genomic_DNA"/>
</dbReference>
<proteinExistence type="predicted"/>
<reference evidence="2 3" key="1">
    <citation type="submission" date="2021-01" db="EMBL/GenBank/DDBJ databases">
        <title>011410 draft genome.</title>
        <authorList>
            <person name="Lang L."/>
        </authorList>
    </citation>
    <scope>NUCLEOTIDE SEQUENCE [LARGE SCALE GENOMIC DNA]</scope>
    <source>
        <strain evidence="2 3">KCTC 42845</strain>
    </source>
</reference>
<dbReference type="Pfam" id="PF04577">
    <property type="entry name" value="Glyco_transf_61"/>
    <property type="match status" value="1"/>
</dbReference>
<evidence type="ECO:0000313" key="3">
    <source>
        <dbReference type="Proteomes" id="UP000644749"/>
    </source>
</evidence>
<name>A0ABS1S1W5_9RHOB</name>
<dbReference type="RefSeq" id="WP_167621135.1">
    <property type="nucleotide sequence ID" value="NZ_BNCL01000003.1"/>
</dbReference>
<dbReference type="InterPro" id="IPR049625">
    <property type="entry name" value="Glyco_transf_61_cat"/>
</dbReference>
<comment type="caution">
    <text evidence="2">The sequence shown here is derived from an EMBL/GenBank/DDBJ whole genome shotgun (WGS) entry which is preliminary data.</text>
</comment>
<accession>A0ABS1S1W5</accession>
<gene>
    <name evidence="2" type="ORF">JL111_04350</name>
</gene>
<evidence type="ECO:0000259" key="1">
    <source>
        <dbReference type="Pfam" id="PF04577"/>
    </source>
</evidence>